<proteinExistence type="predicted"/>
<accession>A0A009QDM9</accession>
<name>A0A009QDM9_ACIBA</name>
<evidence type="ECO:0000313" key="2">
    <source>
        <dbReference type="Proteomes" id="UP000021108"/>
    </source>
</evidence>
<reference evidence="1 2" key="1">
    <citation type="submission" date="2014-02" db="EMBL/GenBank/DDBJ databases">
        <title>Comparative genomics and transcriptomics to identify genetic mechanisms underlying the emergence of carbapenem resistant Acinetobacter baumannii (CRAb).</title>
        <authorList>
            <person name="Harris A.D."/>
            <person name="Johnson K.J."/>
            <person name="George J."/>
            <person name="Shefchek K."/>
            <person name="Daugherty S.C."/>
            <person name="Parankush S."/>
            <person name="Sadzewicz L."/>
            <person name="Tallon L."/>
            <person name="Sengamalay N."/>
            <person name="Hazen T.H."/>
            <person name="Rasko D.A."/>
        </authorList>
    </citation>
    <scope>NUCLEOTIDE SEQUENCE [LARGE SCALE GENOMIC DNA]</scope>
    <source>
        <strain evidence="1 2">625974</strain>
    </source>
</reference>
<evidence type="ECO:0000313" key="1">
    <source>
        <dbReference type="EMBL" id="EXC08404.1"/>
    </source>
</evidence>
<dbReference type="AlphaFoldDB" id="A0A009QDM9"/>
<dbReference type="Proteomes" id="UP000021108">
    <property type="component" value="Unassembled WGS sequence"/>
</dbReference>
<sequence length="47" mass="5313">MYTAHFDNKNHAKPPFETMNGYLVQNSIRLNLILQAPAQNVADKNSP</sequence>
<dbReference type="PATRIC" id="fig|1310607.3.peg.1336"/>
<comment type="caution">
    <text evidence="1">The sequence shown here is derived from an EMBL/GenBank/DDBJ whole genome shotgun (WGS) entry which is preliminary data.</text>
</comment>
<protein>
    <submittedName>
        <fullName evidence="1">Uncharacterized protein</fullName>
    </submittedName>
</protein>
<dbReference type="EMBL" id="JEXD01000007">
    <property type="protein sequence ID" value="EXC08404.1"/>
    <property type="molecule type" value="Genomic_DNA"/>
</dbReference>
<gene>
    <name evidence="1" type="ORF">J506_1382</name>
</gene>
<organism evidence="1 2">
    <name type="scientific">Acinetobacter baumannii 625974</name>
    <dbReference type="NCBI Taxonomy" id="1310607"/>
    <lineage>
        <taxon>Bacteria</taxon>
        <taxon>Pseudomonadati</taxon>
        <taxon>Pseudomonadota</taxon>
        <taxon>Gammaproteobacteria</taxon>
        <taxon>Moraxellales</taxon>
        <taxon>Moraxellaceae</taxon>
        <taxon>Acinetobacter</taxon>
        <taxon>Acinetobacter calcoaceticus/baumannii complex</taxon>
    </lineage>
</organism>